<dbReference type="Proteomes" id="UP000775872">
    <property type="component" value="Unassembled WGS sequence"/>
</dbReference>
<evidence type="ECO:0000256" key="1">
    <source>
        <dbReference type="SAM" id="MobiDB-lite"/>
    </source>
</evidence>
<name>A0A9P0ERU6_9HYPO</name>
<feature type="compositionally biased region" description="Low complexity" evidence="1">
    <location>
        <begin position="118"/>
        <end position="130"/>
    </location>
</feature>
<reference evidence="2 3" key="2">
    <citation type="submission" date="2021-10" db="EMBL/GenBank/DDBJ databases">
        <authorList>
            <person name="Piombo E."/>
        </authorList>
    </citation>
    <scope>NUCLEOTIDE SEQUENCE [LARGE SCALE GENOMIC DNA]</scope>
</reference>
<sequence length="325" mass="35437">MAQGTVVQLPMAWDTRVQPNSGLRGEYIWFIPNSVTSQNVTVPITAGHSAPSQDPLLPDTNHENFLDPAHDSFVGALEPMVPGPQFGLTERLEAPSTSFLDFPGVMAPMEGGGVGQVPETPSPGTSSTPSFDEEVSLWCPALMEGAVGEQVPETPSPGTSSTSTREKKCSSCRKWAPERDFLARGGRLAATCNRCRANKRQYHKGKPNPGGTPPTTQRCTACHEEAPIGDFDATATCSRKCSRCRGEGRPVAPTLERSSRPPSKCSRMPTVPGKTRCSGCGKAQDDRLFFNYEYDPPRKRNTCVPCRQRKREADLRKRESREAVE</sequence>
<feature type="region of interest" description="Disordered" evidence="1">
    <location>
        <begin position="248"/>
        <end position="270"/>
    </location>
</feature>
<feature type="region of interest" description="Disordered" evidence="1">
    <location>
        <begin position="111"/>
        <end position="132"/>
    </location>
</feature>
<gene>
    <name evidence="2" type="ORF">CSOL1703_00007696</name>
</gene>
<reference evidence="3" key="1">
    <citation type="submission" date="2019-06" db="EMBL/GenBank/DDBJ databases">
        <authorList>
            <person name="Broberg M."/>
        </authorList>
    </citation>
    <scope>NUCLEOTIDE SEQUENCE [LARGE SCALE GENOMIC DNA]</scope>
</reference>
<dbReference type="EMBL" id="CABFOC020000091">
    <property type="protein sequence ID" value="CAH0058674.1"/>
    <property type="molecule type" value="Genomic_DNA"/>
</dbReference>
<evidence type="ECO:0000313" key="3">
    <source>
        <dbReference type="Proteomes" id="UP000775872"/>
    </source>
</evidence>
<evidence type="ECO:0000313" key="2">
    <source>
        <dbReference type="EMBL" id="CAH0058674.1"/>
    </source>
</evidence>
<accession>A0A9P0ERU6</accession>
<dbReference type="OrthoDB" id="10411940at2759"/>
<keyword evidence="3" id="KW-1185">Reference proteome</keyword>
<proteinExistence type="predicted"/>
<dbReference type="AlphaFoldDB" id="A0A9P0ERU6"/>
<dbReference type="InterPro" id="IPR036280">
    <property type="entry name" value="Multihaem_cyt_sf"/>
</dbReference>
<comment type="caution">
    <text evidence="2">The sequence shown here is derived from an EMBL/GenBank/DDBJ whole genome shotgun (WGS) entry which is preliminary data.</text>
</comment>
<organism evidence="2 3">
    <name type="scientific">Clonostachys solani</name>
    <dbReference type="NCBI Taxonomy" id="160281"/>
    <lineage>
        <taxon>Eukaryota</taxon>
        <taxon>Fungi</taxon>
        <taxon>Dikarya</taxon>
        <taxon>Ascomycota</taxon>
        <taxon>Pezizomycotina</taxon>
        <taxon>Sordariomycetes</taxon>
        <taxon>Hypocreomycetidae</taxon>
        <taxon>Hypocreales</taxon>
        <taxon>Bionectriaceae</taxon>
        <taxon>Clonostachys</taxon>
    </lineage>
</organism>
<dbReference type="SUPFAM" id="SSF48695">
    <property type="entry name" value="Multiheme cytochromes"/>
    <property type="match status" value="1"/>
</dbReference>
<protein>
    <submittedName>
        <fullName evidence="2">Uncharacterized protein</fullName>
    </submittedName>
</protein>
<feature type="region of interest" description="Disordered" evidence="1">
    <location>
        <begin position="147"/>
        <end position="169"/>
    </location>
</feature>